<feature type="compositionally biased region" description="Acidic residues" evidence="1">
    <location>
        <begin position="1"/>
        <end position="13"/>
    </location>
</feature>
<evidence type="ECO:0000313" key="2">
    <source>
        <dbReference type="EMBL" id="GAV85771.1"/>
    </source>
</evidence>
<name>A0A1Q3D053_CEPFO</name>
<evidence type="ECO:0000256" key="1">
    <source>
        <dbReference type="SAM" id="MobiDB-lite"/>
    </source>
</evidence>
<comment type="caution">
    <text evidence="2">The sequence shown here is derived from an EMBL/GenBank/DDBJ whole genome shotgun (WGS) entry which is preliminary data.</text>
</comment>
<dbReference type="InParanoid" id="A0A1Q3D053"/>
<organism evidence="2 3">
    <name type="scientific">Cephalotus follicularis</name>
    <name type="common">Albany pitcher plant</name>
    <dbReference type="NCBI Taxonomy" id="3775"/>
    <lineage>
        <taxon>Eukaryota</taxon>
        <taxon>Viridiplantae</taxon>
        <taxon>Streptophyta</taxon>
        <taxon>Embryophyta</taxon>
        <taxon>Tracheophyta</taxon>
        <taxon>Spermatophyta</taxon>
        <taxon>Magnoliopsida</taxon>
        <taxon>eudicotyledons</taxon>
        <taxon>Gunneridae</taxon>
        <taxon>Pentapetalae</taxon>
        <taxon>rosids</taxon>
        <taxon>fabids</taxon>
        <taxon>Oxalidales</taxon>
        <taxon>Cephalotaceae</taxon>
        <taxon>Cephalotus</taxon>
    </lineage>
</organism>
<gene>
    <name evidence="2" type="ORF">CFOL_v3_29205</name>
</gene>
<dbReference type="EMBL" id="BDDD01003676">
    <property type="protein sequence ID" value="GAV85771.1"/>
    <property type="molecule type" value="Genomic_DNA"/>
</dbReference>
<accession>A0A1Q3D053</accession>
<dbReference type="Proteomes" id="UP000187406">
    <property type="component" value="Unassembled WGS sequence"/>
</dbReference>
<protein>
    <submittedName>
        <fullName evidence="2">Uncharacterized protein</fullName>
    </submittedName>
</protein>
<feature type="region of interest" description="Disordered" evidence="1">
    <location>
        <begin position="1"/>
        <end position="93"/>
    </location>
</feature>
<dbReference type="STRING" id="3775.A0A1Q3D053"/>
<sequence>MGQDDAESDEDDLYDKWLGSGNETEVPMNGPSKSTLDSVIPSETPRVQWEEKLSVAGLSGIKTPDRSSPEPGAASADVGVRSDEGQQSEEPMVQFQEKLSLKGARSPNFHTDSKGYEMECTTVASGSIALDYTDREMAIGENILGEKSDGFIKAGGNTSMTTTAEKGKLCVSDSNDDSSMDSFPDIVDADPDSD</sequence>
<proteinExistence type="predicted"/>
<reference evidence="3" key="1">
    <citation type="submission" date="2016-04" db="EMBL/GenBank/DDBJ databases">
        <title>Cephalotus genome sequencing.</title>
        <authorList>
            <person name="Fukushima K."/>
            <person name="Hasebe M."/>
            <person name="Fang X."/>
        </authorList>
    </citation>
    <scope>NUCLEOTIDE SEQUENCE [LARGE SCALE GENOMIC DNA]</scope>
    <source>
        <strain evidence="3">cv. St1</strain>
    </source>
</reference>
<dbReference type="AlphaFoldDB" id="A0A1Q3D053"/>
<evidence type="ECO:0000313" key="3">
    <source>
        <dbReference type="Proteomes" id="UP000187406"/>
    </source>
</evidence>
<keyword evidence="3" id="KW-1185">Reference proteome</keyword>
<feature type="region of interest" description="Disordered" evidence="1">
    <location>
        <begin position="159"/>
        <end position="194"/>
    </location>
</feature>